<reference evidence="1" key="1">
    <citation type="submission" date="2021-05" db="EMBL/GenBank/DDBJ databases">
        <authorList>
            <person name="Alioto T."/>
            <person name="Alioto T."/>
            <person name="Gomez Garrido J."/>
        </authorList>
    </citation>
    <scope>NUCLEOTIDE SEQUENCE</scope>
</reference>
<proteinExistence type="predicted"/>
<dbReference type="EMBL" id="HBUF01532892">
    <property type="protein sequence ID" value="CAG6752317.1"/>
    <property type="molecule type" value="Transcribed_RNA"/>
</dbReference>
<dbReference type="PANTHER" id="PTHR46238:SF8">
    <property type="entry name" value="ENDONUCLEASE_EXONUCLEASE_PHOSPHATASE DOMAIN-CONTAINING PROTEIN"/>
    <property type="match status" value="1"/>
</dbReference>
<dbReference type="PANTHER" id="PTHR46238">
    <property type="entry name" value="REVERSE TRANSCRIPTASE DOMAIN-CONTAINING PROTEIN"/>
    <property type="match status" value="1"/>
</dbReference>
<accession>A0A8D8ZUW1</accession>
<dbReference type="EMBL" id="HBUF01532891">
    <property type="protein sequence ID" value="CAG6752316.1"/>
    <property type="molecule type" value="Transcribed_RNA"/>
</dbReference>
<organism evidence="1">
    <name type="scientific">Cacopsylla melanoneura</name>
    <dbReference type="NCBI Taxonomy" id="428564"/>
    <lineage>
        <taxon>Eukaryota</taxon>
        <taxon>Metazoa</taxon>
        <taxon>Ecdysozoa</taxon>
        <taxon>Arthropoda</taxon>
        <taxon>Hexapoda</taxon>
        <taxon>Insecta</taxon>
        <taxon>Pterygota</taxon>
        <taxon>Neoptera</taxon>
        <taxon>Paraneoptera</taxon>
        <taxon>Hemiptera</taxon>
        <taxon>Sternorrhyncha</taxon>
        <taxon>Psylloidea</taxon>
        <taxon>Psyllidae</taxon>
        <taxon>Psyllinae</taxon>
        <taxon>Cacopsylla</taxon>
    </lineage>
</organism>
<evidence type="ECO:0000313" key="1">
    <source>
        <dbReference type="EMBL" id="CAG6752316.1"/>
    </source>
</evidence>
<sequence length="136" mass="16462">MLYGAETWAVKKTHEKRMEVAEMRMMRWSCGVTRLDRIRNEIIRNKIKLTEISKKVQERRPQWFGHVERRDESYVRKKEKTEKEEEEEERFGIHIIRNIGNNNDKYVLIFNARIGLNSPFTPTISSIIRWSNIKLR</sequence>
<protein>
    <submittedName>
        <fullName evidence="1">Uncharacterized protein</fullName>
    </submittedName>
</protein>
<dbReference type="AlphaFoldDB" id="A0A8D8ZUW1"/>
<name>A0A8D8ZUW1_9HEMI</name>